<dbReference type="Gene3D" id="3.30.70.360">
    <property type="match status" value="1"/>
</dbReference>
<dbReference type="InterPro" id="IPR002933">
    <property type="entry name" value="Peptidase_M20"/>
</dbReference>
<dbReference type="InterPro" id="IPR011650">
    <property type="entry name" value="Peptidase_M20_dimer"/>
</dbReference>
<dbReference type="SUPFAM" id="SSF55031">
    <property type="entry name" value="Bacterial exopeptidase dimerisation domain"/>
    <property type="match status" value="1"/>
</dbReference>
<evidence type="ECO:0000259" key="3">
    <source>
        <dbReference type="Pfam" id="PF07687"/>
    </source>
</evidence>
<reference evidence="4 5" key="1">
    <citation type="submission" date="2020-02" db="EMBL/GenBank/DDBJ databases">
        <title>Sequencing the genomes of 1000 actinobacteria strains.</title>
        <authorList>
            <person name="Klenk H.-P."/>
        </authorList>
    </citation>
    <scope>NUCLEOTIDE SEQUENCE [LARGE SCALE GENOMIC DNA]</scope>
    <source>
        <strain evidence="4 5">DSM 27960</strain>
    </source>
</reference>
<dbReference type="CDD" id="cd03886">
    <property type="entry name" value="M20_Acy1"/>
    <property type="match status" value="1"/>
</dbReference>
<feature type="binding site" evidence="1">
    <location>
        <position position="113"/>
    </location>
    <ligand>
        <name>Mn(2+)</name>
        <dbReference type="ChEBI" id="CHEBI:29035"/>
        <label>2</label>
    </ligand>
</feature>
<dbReference type="EC" id="3.5.1.32" evidence="4"/>
<protein>
    <submittedName>
        <fullName evidence="4">Hippurate hydrolase</fullName>
        <ecNumber evidence="4">3.5.1.32</ecNumber>
    </submittedName>
</protein>
<feature type="binding site" evidence="1">
    <location>
        <position position="149"/>
    </location>
    <ligand>
        <name>Mn(2+)</name>
        <dbReference type="ChEBI" id="CHEBI:29035"/>
        <label>2</label>
    </ligand>
</feature>
<evidence type="ECO:0000313" key="5">
    <source>
        <dbReference type="Proteomes" id="UP000541033"/>
    </source>
</evidence>
<name>A0A7X5TT63_9MICO</name>
<dbReference type="Pfam" id="PF07687">
    <property type="entry name" value="M20_dimer"/>
    <property type="match status" value="1"/>
</dbReference>
<evidence type="ECO:0000313" key="4">
    <source>
        <dbReference type="EMBL" id="NIH53184.1"/>
    </source>
</evidence>
<proteinExistence type="predicted"/>
<comment type="cofactor">
    <cofactor evidence="1">
        <name>Mn(2+)</name>
        <dbReference type="ChEBI" id="CHEBI:29035"/>
    </cofactor>
    <text evidence="1">The Mn(2+) ion enhances activity.</text>
</comment>
<feature type="domain" description="Peptidase M20 dimerisation" evidence="3">
    <location>
        <begin position="201"/>
        <end position="276"/>
    </location>
</feature>
<keyword evidence="4" id="KW-0378">Hydrolase</keyword>
<dbReference type="Gene3D" id="3.40.630.10">
    <property type="entry name" value="Zn peptidases"/>
    <property type="match status" value="1"/>
</dbReference>
<feature type="binding site" evidence="1">
    <location>
        <position position="115"/>
    </location>
    <ligand>
        <name>Mn(2+)</name>
        <dbReference type="ChEBI" id="CHEBI:29035"/>
        <label>2</label>
    </ligand>
</feature>
<dbReference type="InterPro" id="IPR017439">
    <property type="entry name" value="Amidohydrolase"/>
</dbReference>
<dbReference type="Proteomes" id="UP000541033">
    <property type="component" value="Unassembled WGS sequence"/>
</dbReference>
<evidence type="ECO:0000256" key="1">
    <source>
        <dbReference type="PIRSR" id="PIRSR005962-1"/>
    </source>
</evidence>
<feature type="region of interest" description="Disordered" evidence="2">
    <location>
        <begin position="413"/>
        <end position="432"/>
    </location>
</feature>
<feature type="binding site" evidence="1">
    <location>
        <position position="177"/>
    </location>
    <ligand>
        <name>Mn(2+)</name>
        <dbReference type="ChEBI" id="CHEBI:29035"/>
        <label>2</label>
    </ligand>
</feature>
<dbReference type="RefSeq" id="WP_167148587.1">
    <property type="nucleotide sequence ID" value="NZ_JAAMOX010000001.1"/>
</dbReference>
<dbReference type="InterPro" id="IPR036264">
    <property type="entry name" value="Bact_exopeptidase_dim_dom"/>
</dbReference>
<dbReference type="NCBIfam" id="TIGR01891">
    <property type="entry name" value="amidohydrolases"/>
    <property type="match status" value="1"/>
</dbReference>
<dbReference type="PIRSF" id="PIRSF005962">
    <property type="entry name" value="Pept_M20D_amidohydro"/>
    <property type="match status" value="1"/>
</dbReference>
<dbReference type="PANTHER" id="PTHR11014">
    <property type="entry name" value="PEPTIDASE M20 FAMILY MEMBER"/>
    <property type="match status" value="1"/>
</dbReference>
<sequence>MTVDTAIARARADQPGLHEELVAIRRELHAHPEVGLNLPKTQATVLDELADLDLEITVGEQLSSVVAVLRGTKPVDPALPRRSVLLRADMDALPVVEKTGLPFSSQNGNMHACGHDLHVAGLLGAAKLLSAARSEIAGDVILMFQPGEEGYDGAKIMLDEGVLAASGNYPDAVYGVHVLADLPTGLVMTRPGPYMAAYSQLNVTVHGRGGHGSRPHDTLDPIQVAAEIIGSLQTYVTRRFNVFNPVILTVGEFHAGTATNVVPDMAEFRAGVRYFTPAIETRLASELPELIQGIAEAHGLSAQVSVIPLLPAAINDPAEAELMISTATALFGADRIEVAQDPRTGSEDFAWVMREAPGGYAHFGAGTRGLEPSEWAPNHSPRAIFNDDVLIDQAVFLASMAINRLDIPAPAERSAHDRMPVRPARPRAVTEG</sequence>
<dbReference type="Pfam" id="PF01546">
    <property type="entry name" value="Peptidase_M20"/>
    <property type="match status" value="1"/>
</dbReference>
<dbReference type="SUPFAM" id="SSF53187">
    <property type="entry name" value="Zn-dependent exopeptidases"/>
    <property type="match status" value="1"/>
</dbReference>
<dbReference type="PANTHER" id="PTHR11014:SF63">
    <property type="entry name" value="METALLOPEPTIDASE, PUTATIVE (AFU_ORTHOLOGUE AFUA_6G09600)-RELATED"/>
    <property type="match status" value="1"/>
</dbReference>
<keyword evidence="5" id="KW-1185">Reference proteome</keyword>
<feature type="binding site" evidence="1">
    <location>
        <position position="379"/>
    </location>
    <ligand>
        <name>Mn(2+)</name>
        <dbReference type="ChEBI" id="CHEBI:29035"/>
        <label>2</label>
    </ligand>
</feature>
<organism evidence="4 5">
    <name type="scientific">Lysinibacter cavernae</name>
    <dbReference type="NCBI Taxonomy" id="1640652"/>
    <lineage>
        <taxon>Bacteria</taxon>
        <taxon>Bacillati</taxon>
        <taxon>Actinomycetota</taxon>
        <taxon>Actinomycetes</taxon>
        <taxon>Micrococcales</taxon>
        <taxon>Microbacteriaceae</taxon>
        <taxon>Lysinibacter</taxon>
    </lineage>
</organism>
<evidence type="ECO:0000256" key="2">
    <source>
        <dbReference type="SAM" id="MobiDB-lite"/>
    </source>
</evidence>
<keyword evidence="1" id="KW-0479">Metal-binding</keyword>
<comment type="caution">
    <text evidence="4">The sequence shown here is derived from an EMBL/GenBank/DDBJ whole genome shotgun (WGS) entry which is preliminary data.</text>
</comment>
<dbReference type="AlphaFoldDB" id="A0A7X5TT63"/>
<accession>A0A7X5TT63</accession>
<dbReference type="GO" id="GO:0046872">
    <property type="term" value="F:metal ion binding"/>
    <property type="evidence" value="ECO:0007669"/>
    <property type="project" value="UniProtKB-KW"/>
</dbReference>
<dbReference type="EMBL" id="JAAMOX010000001">
    <property type="protein sequence ID" value="NIH53184.1"/>
    <property type="molecule type" value="Genomic_DNA"/>
</dbReference>
<keyword evidence="1" id="KW-0464">Manganese</keyword>
<dbReference type="GO" id="GO:0047980">
    <property type="term" value="F:hippurate hydrolase activity"/>
    <property type="evidence" value="ECO:0007669"/>
    <property type="project" value="UniProtKB-EC"/>
</dbReference>
<gene>
    <name evidence="4" type="ORF">FHX76_001052</name>
</gene>